<evidence type="ECO:0000313" key="7">
    <source>
        <dbReference type="Proteomes" id="UP000320762"/>
    </source>
</evidence>
<evidence type="ECO:0000256" key="1">
    <source>
        <dbReference type="ARBA" id="ARBA00023125"/>
    </source>
</evidence>
<dbReference type="Pfam" id="PF00505">
    <property type="entry name" value="HMG_box"/>
    <property type="match status" value="1"/>
</dbReference>
<dbReference type="PANTHER" id="PTHR45789">
    <property type="entry name" value="FI18025P1"/>
    <property type="match status" value="1"/>
</dbReference>
<feature type="compositionally biased region" description="Low complexity" evidence="4">
    <location>
        <begin position="122"/>
        <end position="138"/>
    </location>
</feature>
<dbReference type="AlphaFoldDB" id="A0A550CLK6"/>
<dbReference type="GO" id="GO:0000981">
    <property type="term" value="F:DNA-binding transcription factor activity, RNA polymerase II-specific"/>
    <property type="evidence" value="ECO:0007669"/>
    <property type="project" value="TreeGrafter"/>
</dbReference>
<dbReference type="GO" id="GO:0005634">
    <property type="term" value="C:nucleus"/>
    <property type="evidence" value="ECO:0007669"/>
    <property type="project" value="UniProtKB-UniRule"/>
</dbReference>
<proteinExistence type="predicted"/>
<organism evidence="6 7">
    <name type="scientific">Schizophyllum amplum</name>
    <dbReference type="NCBI Taxonomy" id="97359"/>
    <lineage>
        <taxon>Eukaryota</taxon>
        <taxon>Fungi</taxon>
        <taxon>Dikarya</taxon>
        <taxon>Basidiomycota</taxon>
        <taxon>Agaricomycotina</taxon>
        <taxon>Agaricomycetes</taxon>
        <taxon>Agaricomycetidae</taxon>
        <taxon>Agaricales</taxon>
        <taxon>Schizophyllaceae</taxon>
        <taxon>Schizophyllum</taxon>
    </lineage>
</organism>
<dbReference type="PROSITE" id="PS50118">
    <property type="entry name" value="HMG_BOX_2"/>
    <property type="match status" value="1"/>
</dbReference>
<name>A0A550CLK6_9AGAR</name>
<evidence type="ECO:0000256" key="4">
    <source>
        <dbReference type="SAM" id="MobiDB-lite"/>
    </source>
</evidence>
<feature type="region of interest" description="Disordered" evidence="4">
    <location>
        <begin position="68"/>
        <end position="152"/>
    </location>
</feature>
<gene>
    <name evidence="6" type="ORF">BD626DRAFT_485440</name>
</gene>
<keyword evidence="1 3" id="KW-0238">DNA-binding</keyword>
<dbReference type="Gene3D" id="1.10.30.10">
    <property type="entry name" value="High mobility group box domain"/>
    <property type="match status" value="1"/>
</dbReference>
<dbReference type="OrthoDB" id="6247875at2759"/>
<feature type="domain" description="HMG box" evidence="5">
    <location>
        <begin position="1"/>
        <end position="61"/>
    </location>
</feature>
<protein>
    <recommendedName>
        <fullName evidence="5">HMG box domain-containing protein</fullName>
    </recommendedName>
</protein>
<keyword evidence="7" id="KW-1185">Reference proteome</keyword>
<comment type="caution">
    <text evidence="6">The sequence shown here is derived from an EMBL/GenBank/DDBJ whole genome shotgun (WGS) entry which is preliminary data.</text>
</comment>
<dbReference type="SUPFAM" id="SSF47095">
    <property type="entry name" value="HMG-box"/>
    <property type="match status" value="1"/>
</dbReference>
<evidence type="ECO:0000313" key="6">
    <source>
        <dbReference type="EMBL" id="TRM65649.1"/>
    </source>
</evidence>
<dbReference type="InterPro" id="IPR036910">
    <property type="entry name" value="HMG_box_dom_sf"/>
</dbReference>
<dbReference type="InterPro" id="IPR051356">
    <property type="entry name" value="SOX/SOX-like_TF"/>
</dbReference>
<dbReference type="InterPro" id="IPR009071">
    <property type="entry name" value="HMG_box_dom"/>
</dbReference>
<reference evidence="6 7" key="1">
    <citation type="journal article" date="2019" name="New Phytol.">
        <title>Comparative genomics reveals unique wood-decay strategies and fruiting body development in the Schizophyllaceae.</title>
        <authorList>
            <person name="Almasi E."/>
            <person name="Sahu N."/>
            <person name="Krizsan K."/>
            <person name="Balint B."/>
            <person name="Kovacs G.M."/>
            <person name="Kiss B."/>
            <person name="Cseklye J."/>
            <person name="Drula E."/>
            <person name="Henrissat B."/>
            <person name="Nagy I."/>
            <person name="Chovatia M."/>
            <person name="Adam C."/>
            <person name="LaButti K."/>
            <person name="Lipzen A."/>
            <person name="Riley R."/>
            <person name="Grigoriev I.V."/>
            <person name="Nagy L.G."/>
        </authorList>
    </citation>
    <scope>NUCLEOTIDE SEQUENCE [LARGE SCALE GENOMIC DNA]</scope>
    <source>
        <strain evidence="6 7">NL-1724</strain>
    </source>
</reference>
<dbReference type="CDD" id="cd01389">
    <property type="entry name" value="HMG-box_ROX1-like"/>
    <property type="match status" value="1"/>
</dbReference>
<evidence type="ECO:0000259" key="5">
    <source>
        <dbReference type="PROSITE" id="PS50118"/>
    </source>
</evidence>
<dbReference type="PANTHER" id="PTHR45789:SF2">
    <property type="entry name" value="FI18025P1"/>
    <property type="match status" value="1"/>
</dbReference>
<dbReference type="GO" id="GO:0000978">
    <property type="term" value="F:RNA polymerase II cis-regulatory region sequence-specific DNA binding"/>
    <property type="evidence" value="ECO:0007669"/>
    <property type="project" value="TreeGrafter"/>
</dbReference>
<dbReference type="Proteomes" id="UP000320762">
    <property type="component" value="Unassembled WGS sequence"/>
</dbReference>
<dbReference type="EMBL" id="VDMD01000004">
    <property type="protein sequence ID" value="TRM65649.1"/>
    <property type="molecule type" value="Genomic_DNA"/>
</dbReference>
<evidence type="ECO:0000256" key="3">
    <source>
        <dbReference type="PROSITE-ProRule" id="PRU00267"/>
    </source>
</evidence>
<evidence type="ECO:0000256" key="2">
    <source>
        <dbReference type="ARBA" id="ARBA00023242"/>
    </source>
</evidence>
<feature type="DNA-binding region" description="HMG box" evidence="3">
    <location>
        <begin position="1"/>
        <end position="61"/>
    </location>
</feature>
<accession>A0A550CLK6</accession>
<keyword evidence="2 3" id="KW-0539">Nucleus</keyword>
<feature type="region of interest" description="Disordered" evidence="4">
    <location>
        <begin position="174"/>
        <end position="195"/>
    </location>
</feature>
<sequence length="358" mass="40529">MLFRSDFWAQQKESAVERDHRNVSRAAGVLWNALPEHEREQYRHKAQLKKKAHARMYPDYKYTPVFRKEKAPCKRRTKRGSLDEEEHSSPCRRQERRVKHEPRLMEDTLATPRPRAARHARAAPTHASAPASLSTPTAGSRQQTPVKQEPEQSEMQLKFLDGTFVPIDEIPPLSLSPEAESPAEEKCPELHTPPRSLARDEAHRDTTPYFAHEKFPAHPMWPEAPNDSLFPAVAVYTADHLYSPGTQYAGADTPFPAYTPETCASDQYTFGASSLGAPMDSGIDFESMYTTSSTDAGLYPRRVLYSESGMAFTDPFSELNKSHPSRAPETPVDPLTIAPNDAYYWLEQQLPPPPPYYY</sequence>
<dbReference type="STRING" id="97359.A0A550CLK6"/>